<dbReference type="SUPFAM" id="SSF55781">
    <property type="entry name" value="GAF domain-like"/>
    <property type="match status" value="1"/>
</dbReference>
<dbReference type="RefSeq" id="WP_133403231.1">
    <property type="nucleotide sequence ID" value="NZ_SMTK01000002.1"/>
</dbReference>
<dbReference type="GO" id="GO:0045892">
    <property type="term" value="P:negative regulation of DNA-templated transcription"/>
    <property type="evidence" value="ECO:0007669"/>
    <property type="project" value="TreeGrafter"/>
</dbReference>
<evidence type="ECO:0000313" key="7">
    <source>
        <dbReference type="Proteomes" id="UP000295411"/>
    </source>
</evidence>
<dbReference type="Pfam" id="PF09339">
    <property type="entry name" value="HTH_IclR"/>
    <property type="match status" value="1"/>
</dbReference>
<dbReference type="Pfam" id="PF01614">
    <property type="entry name" value="IclR_C"/>
    <property type="match status" value="2"/>
</dbReference>
<keyword evidence="3" id="KW-0804">Transcription</keyword>
<evidence type="ECO:0000256" key="3">
    <source>
        <dbReference type="ARBA" id="ARBA00023163"/>
    </source>
</evidence>
<dbReference type="GO" id="GO:0003677">
    <property type="term" value="F:DNA binding"/>
    <property type="evidence" value="ECO:0007669"/>
    <property type="project" value="UniProtKB-KW"/>
</dbReference>
<feature type="domain" description="IclR-ED" evidence="5">
    <location>
        <begin position="67"/>
        <end position="221"/>
    </location>
</feature>
<dbReference type="InterPro" id="IPR029016">
    <property type="entry name" value="GAF-like_dom_sf"/>
</dbReference>
<comment type="caution">
    <text evidence="6">The sequence shown here is derived from an EMBL/GenBank/DDBJ whole genome shotgun (WGS) entry which is preliminary data.</text>
</comment>
<evidence type="ECO:0000313" key="6">
    <source>
        <dbReference type="EMBL" id="TDK26880.1"/>
    </source>
</evidence>
<protein>
    <submittedName>
        <fullName evidence="6">IclR family transcriptional regulator</fullName>
    </submittedName>
</protein>
<accession>A0A4R5U035</accession>
<dbReference type="InterPro" id="IPR050707">
    <property type="entry name" value="HTH_MetabolicPath_Reg"/>
</dbReference>
<sequence length="221" mass="22608">MADTSTRTVERALLLLGAVCERGTVSLAEAARDAGLSASTALRLLRTLEATGFVRRDDAGGYRPGLRVVQLGAQALSSESLVSLAEGALDRLVGLTGESAYLSVPSHDGHGVYLAVREGTHSVRHASWVGRSIPLEGTAVGAVLSGATPSTGYVVVRDGVEADVTAIAAPVRAGGRIAAALSVVVPSYRIREDESAEIGMHVAREAAAILPATATPEGESA</sequence>
<dbReference type="OrthoDB" id="7274111at2"/>
<dbReference type="SUPFAM" id="SSF46785">
    <property type="entry name" value="Winged helix' DNA-binding domain"/>
    <property type="match status" value="1"/>
</dbReference>
<keyword evidence="2" id="KW-0238">DNA-binding</keyword>
<dbReference type="InterPro" id="IPR014757">
    <property type="entry name" value="Tscrpt_reg_IclR_C"/>
</dbReference>
<dbReference type="EMBL" id="SMTK01000002">
    <property type="protein sequence ID" value="TDK26880.1"/>
    <property type="molecule type" value="Genomic_DNA"/>
</dbReference>
<evidence type="ECO:0000259" key="5">
    <source>
        <dbReference type="PROSITE" id="PS51078"/>
    </source>
</evidence>
<dbReference type="PANTHER" id="PTHR30136">
    <property type="entry name" value="HELIX-TURN-HELIX TRANSCRIPTIONAL REGULATOR, ICLR FAMILY"/>
    <property type="match status" value="1"/>
</dbReference>
<dbReference type="Gene3D" id="1.10.10.10">
    <property type="entry name" value="Winged helix-like DNA-binding domain superfamily/Winged helix DNA-binding domain"/>
    <property type="match status" value="1"/>
</dbReference>
<keyword evidence="7" id="KW-1185">Reference proteome</keyword>
<evidence type="ECO:0000256" key="2">
    <source>
        <dbReference type="ARBA" id="ARBA00023125"/>
    </source>
</evidence>
<name>A0A4R5U035_9MICC</name>
<dbReference type="InterPro" id="IPR036390">
    <property type="entry name" value="WH_DNA-bd_sf"/>
</dbReference>
<dbReference type="PROSITE" id="PS51078">
    <property type="entry name" value="ICLR_ED"/>
    <property type="match status" value="1"/>
</dbReference>
<proteinExistence type="predicted"/>
<dbReference type="Proteomes" id="UP000295411">
    <property type="component" value="Unassembled WGS sequence"/>
</dbReference>
<evidence type="ECO:0000256" key="1">
    <source>
        <dbReference type="ARBA" id="ARBA00023015"/>
    </source>
</evidence>
<evidence type="ECO:0000259" key="4">
    <source>
        <dbReference type="PROSITE" id="PS51077"/>
    </source>
</evidence>
<feature type="domain" description="HTH iclR-type" evidence="4">
    <location>
        <begin position="6"/>
        <end position="66"/>
    </location>
</feature>
<organism evidence="6 7">
    <name type="scientific">Arthrobacter crusticola</name>
    <dbReference type="NCBI Taxonomy" id="2547960"/>
    <lineage>
        <taxon>Bacteria</taxon>
        <taxon>Bacillati</taxon>
        <taxon>Actinomycetota</taxon>
        <taxon>Actinomycetes</taxon>
        <taxon>Micrococcales</taxon>
        <taxon>Micrococcaceae</taxon>
        <taxon>Arthrobacter</taxon>
    </lineage>
</organism>
<dbReference type="PROSITE" id="PS51077">
    <property type="entry name" value="HTH_ICLR"/>
    <property type="match status" value="1"/>
</dbReference>
<dbReference type="PANTHER" id="PTHR30136:SF24">
    <property type="entry name" value="HTH-TYPE TRANSCRIPTIONAL REPRESSOR ALLR"/>
    <property type="match status" value="1"/>
</dbReference>
<dbReference type="InterPro" id="IPR036388">
    <property type="entry name" value="WH-like_DNA-bd_sf"/>
</dbReference>
<dbReference type="AlphaFoldDB" id="A0A4R5U035"/>
<dbReference type="InterPro" id="IPR005471">
    <property type="entry name" value="Tscrpt_reg_IclR_N"/>
</dbReference>
<dbReference type="GO" id="GO:0003700">
    <property type="term" value="F:DNA-binding transcription factor activity"/>
    <property type="evidence" value="ECO:0007669"/>
    <property type="project" value="TreeGrafter"/>
</dbReference>
<keyword evidence="1" id="KW-0805">Transcription regulation</keyword>
<dbReference type="SMART" id="SM00346">
    <property type="entry name" value="HTH_ICLR"/>
    <property type="match status" value="1"/>
</dbReference>
<reference evidence="6 7" key="1">
    <citation type="submission" date="2019-03" db="EMBL/GenBank/DDBJ databases">
        <title>Arthrobacter sp. nov., an bacterium isolated from biocrust in Mu Us Desert.</title>
        <authorList>
            <person name="Lixiong L."/>
        </authorList>
    </citation>
    <scope>NUCLEOTIDE SEQUENCE [LARGE SCALE GENOMIC DNA]</scope>
    <source>
        <strain evidence="6 7">SLN-3</strain>
    </source>
</reference>
<dbReference type="Gene3D" id="3.30.450.40">
    <property type="match status" value="2"/>
</dbReference>
<gene>
    <name evidence="6" type="ORF">E2F48_06885</name>
</gene>